<proteinExistence type="predicted"/>
<dbReference type="OrthoDB" id="2438008at2759"/>
<dbReference type="Gene3D" id="3.30.420.40">
    <property type="match status" value="1"/>
</dbReference>
<reference evidence="1" key="1">
    <citation type="journal article" date="2020" name="Fungal Divers.">
        <title>Resolving the Mortierellaceae phylogeny through synthesis of multi-gene phylogenetics and phylogenomics.</title>
        <authorList>
            <person name="Vandepol N."/>
            <person name="Liber J."/>
            <person name="Desiro A."/>
            <person name="Na H."/>
            <person name="Kennedy M."/>
            <person name="Barry K."/>
            <person name="Grigoriev I.V."/>
            <person name="Miller A.N."/>
            <person name="O'Donnell K."/>
            <person name="Stajich J.E."/>
            <person name="Bonito G."/>
        </authorList>
    </citation>
    <scope>NUCLEOTIDE SEQUENCE</scope>
    <source>
        <strain evidence="1">CK1249</strain>
    </source>
</reference>
<dbReference type="Proteomes" id="UP000738359">
    <property type="component" value="Unassembled WGS sequence"/>
</dbReference>
<comment type="caution">
    <text evidence="1">The sequence shown here is derived from an EMBL/GenBank/DDBJ whole genome shotgun (WGS) entry which is preliminary data.</text>
</comment>
<keyword evidence="2" id="KW-1185">Reference proteome</keyword>
<accession>A0A9P6IWZ0</accession>
<dbReference type="AlphaFoldDB" id="A0A9P6IWZ0"/>
<gene>
    <name evidence="1" type="ORF">BGZ70_001128</name>
</gene>
<name>A0A9P6IWZ0_MORAP</name>
<dbReference type="EMBL" id="JAAAHY010001237">
    <property type="protein sequence ID" value="KAF9951075.1"/>
    <property type="molecule type" value="Genomic_DNA"/>
</dbReference>
<protein>
    <submittedName>
        <fullName evidence="1">Uncharacterized protein</fullName>
    </submittedName>
</protein>
<organism evidence="1 2">
    <name type="scientific">Mortierella alpina</name>
    <name type="common">Oleaginous fungus</name>
    <name type="synonym">Mortierella renispora</name>
    <dbReference type="NCBI Taxonomy" id="64518"/>
    <lineage>
        <taxon>Eukaryota</taxon>
        <taxon>Fungi</taxon>
        <taxon>Fungi incertae sedis</taxon>
        <taxon>Mucoromycota</taxon>
        <taxon>Mortierellomycotina</taxon>
        <taxon>Mortierellomycetes</taxon>
        <taxon>Mortierellales</taxon>
        <taxon>Mortierellaceae</taxon>
        <taxon>Mortierella</taxon>
    </lineage>
</organism>
<sequence>MPSNPHQNTFTRPAATPVTVCGTVIGIDFTEEEFSVGFVNAADEVELIRNKDGDIYTPSYVRIFDRQDGSKRKILFGKDALTRPLNRREKKLKNAMDEALMKYSVENPVRNITLPVPDIYYQFEPDRAYGLGQAVSTNIIPIYWRTPPSAFIHTADGHMVVGDEWENVSPRSYGNGGYSNSTGECRGPMDAQAEYARKMREKAVERKLTVAGLLMGQAREMAEKHLKERVKFAVVTIPSPLDISESRLRLYSTTPPVPHTEGLVRGGLHFLRVLEQSEAAVLAYEPQIVKAEQASGGRPQIVVFYYLNIYGEGIAVFETSRDPAAEDLLRLKTVAKYHFYQSVRERMSKALARYVYEQYKDGSYKTLDTPRDDCEDCEYILDKDASDPKEQAMRLLQNEIRQLSDDSRSWPLDDPEDDAKEERLVVSMTEYVVRTRKQWRDFERTWLKTHFGAMLNRAYEKSGVEVDARPQRIDHFLIVDESRYRQRTSSIMREVLGGSAELNELADPAVEHKFGPIVSHGAARVADYLTKRSSLHSCL</sequence>
<evidence type="ECO:0000313" key="1">
    <source>
        <dbReference type="EMBL" id="KAF9951075.1"/>
    </source>
</evidence>
<evidence type="ECO:0000313" key="2">
    <source>
        <dbReference type="Proteomes" id="UP000738359"/>
    </source>
</evidence>